<comment type="similarity">
    <text evidence="10">Belongs to the MurCDEF family. MurF subfamily.</text>
</comment>
<evidence type="ECO:0000313" key="14">
    <source>
        <dbReference type="EMBL" id="SEB17299.1"/>
    </source>
</evidence>
<evidence type="ECO:0000313" key="15">
    <source>
        <dbReference type="Proteomes" id="UP000198584"/>
    </source>
</evidence>
<dbReference type="InterPro" id="IPR004101">
    <property type="entry name" value="Mur_ligase_C"/>
</dbReference>
<feature type="domain" description="Mur ligase C-terminal" evidence="12">
    <location>
        <begin position="315"/>
        <end position="440"/>
    </location>
</feature>
<dbReference type="GO" id="GO:0005524">
    <property type="term" value="F:ATP binding"/>
    <property type="evidence" value="ECO:0007669"/>
    <property type="project" value="UniProtKB-UniRule"/>
</dbReference>
<organism evidence="14 15">
    <name type="scientific">Thalassobacillus cyri</name>
    <dbReference type="NCBI Taxonomy" id="571932"/>
    <lineage>
        <taxon>Bacteria</taxon>
        <taxon>Bacillati</taxon>
        <taxon>Bacillota</taxon>
        <taxon>Bacilli</taxon>
        <taxon>Bacillales</taxon>
        <taxon>Bacillaceae</taxon>
        <taxon>Thalassobacillus</taxon>
    </lineage>
</organism>
<comment type="subcellular location">
    <subcellularLocation>
        <location evidence="10 11">Cytoplasm</location>
    </subcellularLocation>
</comment>
<protein>
    <recommendedName>
        <fullName evidence="10 11">UDP-N-acetylmuramoyl-tripeptide--D-alanyl-D-alanine ligase</fullName>
        <ecNumber evidence="10 11">6.3.2.10</ecNumber>
    </recommendedName>
    <alternativeName>
        <fullName evidence="10">D-alanyl-D-alanine-adding enzyme</fullName>
    </alternativeName>
</protein>
<keyword evidence="15" id="KW-1185">Reference proteome</keyword>
<comment type="pathway">
    <text evidence="10 11">Cell wall biogenesis; peptidoglycan biosynthesis.</text>
</comment>
<dbReference type="AlphaFoldDB" id="A0A1H4H6B5"/>
<dbReference type="GO" id="GO:0071555">
    <property type="term" value="P:cell wall organization"/>
    <property type="evidence" value="ECO:0007669"/>
    <property type="project" value="UniProtKB-KW"/>
</dbReference>
<name>A0A1H4H6B5_9BACI</name>
<proteinExistence type="inferred from homology"/>
<dbReference type="EMBL" id="FNQR01000023">
    <property type="protein sequence ID" value="SEB17299.1"/>
    <property type="molecule type" value="Genomic_DNA"/>
</dbReference>
<dbReference type="GO" id="GO:0005737">
    <property type="term" value="C:cytoplasm"/>
    <property type="evidence" value="ECO:0007669"/>
    <property type="project" value="UniProtKB-SubCell"/>
</dbReference>
<dbReference type="GO" id="GO:0008360">
    <property type="term" value="P:regulation of cell shape"/>
    <property type="evidence" value="ECO:0007669"/>
    <property type="project" value="UniProtKB-KW"/>
</dbReference>
<dbReference type="Pfam" id="PF08245">
    <property type="entry name" value="Mur_ligase_M"/>
    <property type="match status" value="1"/>
</dbReference>
<dbReference type="PANTHER" id="PTHR43024:SF1">
    <property type="entry name" value="UDP-N-ACETYLMURAMOYL-TRIPEPTIDE--D-ALANYL-D-ALANINE LIGASE"/>
    <property type="match status" value="1"/>
</dbReference>
<evidence type="ECO:0000256" key="3">
    <source>
        <dbReference type="ARBA" id="ARBA00022618"/>
    </source>
</evidence>
<evidence type="ECO:0000259" key="13">
    <source>
        <dbReference type="Pfam" id="PF08245"/>
    </source>
</evidence>
<keyword evidence="9 10" id="KW-0961">Cell wall biogenesis/degradation</keyword>
<dbReference type="HAMAP" id="MF_02019">
    <property type="entry name" value="MurF"/>
    <property type="match status" value="1"/>
</dbReference>
<reference evidence="14 15" key="1">
    <citation type="submission" date="2016-10" db="EMBL/GenBank/DDBJ databases">
        <authorList>
            <person name="de Groot N.N."/>
        </authorList>
    </citation>
    <scope>NUCLEOTIDE SEQUENCE [LARGE SCALE GENOMIC DNA]</scope>
    <source>
        <strain evidence="14 15">CCM7597</strain>
    </source>
</reference>
<feature type="domain" description="Mur ligase central" evidence="13">
    <location>
        <begin position="113"/>
        <end position="292"/>
    </location>
</feature>
<keyword evidence="4 10" id="KW-0547">Nucleotide-binding</keyword>
<dbReference type="InterPro" id="IPR005863">
    <property type="entry name" value="UDP-N-AcMur_synth"/>
</dbReference>
<dbReference type="Pfam" id="PF02875">
    <property type="entry name" value="Mur_ligase_C"/>
    <property type="match status" value="1"/>
</dbReference>
<evidence type="ECO:0000256" key="6">
    <source>
        <dbReference type="ARBA" id="ARBA00022960"/>
    </source>
</evidence>
<accession>A0A1H4H6B5</accession>
<dbReference type="PANTHER" id="PTHR43024">
    <property type="entry name" value="UDP-N-ACETYLMURAMOYL-TRIPEPTIDE--D-ALANYL-D-ALANINE LIGASE"/>
    <property type="match status" value="1"/>
</dbReference>
<gene>
    <name evidence="10" type="primary">murF</name>
    <name evidence="14" type="ORF">SAMN05421743_12334</name>
</gene>
<keyword evidence="5 10" id="KW-0067">ATP-binding</keyword>
<dbReference type="GO" id="GO:0047480">
    <property type="term" value="F:UDP-N-acetylmuramoyl-tripeptide-D-alanyl-D-alanine ligase activity"/>
    <property type="evidence" value="ECO:0007669"/>
    <property type="project" value="UniProtKB-UniRule"/>
</dbReference>
<evidence type="ECO:0000259" key="12">
    <source>
        <dbReference type="Pfam" id="PF02875"/>
    </source>
</evidence>
<dbReference type="STRING" id="571932.SAMN05421743_12334"/>
<dbReference type="GO" id="GO:0008766">
    <property type="term" value="F:UDP-N-acetylmuramoylalanyl-D-glutamyl-2,6-diaminopimelate-D-alanyl-D-alanine ligase activity"/>
    <property type="evidence" value="ECO:0007669"/>
    <property type="project" value="RHEA"/>
</dbReference>
<evidence type="ECO:0000256" key="8">
    <source>
        <dbReference type="ARBA" id="ARBA00023306"/>
    </source>
</evidence>
<dbReference type="Gene3D" id="3.40.1190.10">
    <property type="entry name" value="Mur-like, catalytic domain"/>
    <property type="match status" value="1"/>
</dbReference>
<evidence type="ECO:0000256" key="2">
    <source>
        <dbReference type="ARBA" id="ARBA00022598"/>
    </source>
</evidence>
<dbReference type="EC" id="6.3.2.10" evidence="10 11"/>
<dbReference type="Gene3D" id="3.40.1390.10">
    <property type="entry name" value="MurE/MurF, N-terminal domain"/>
    <property type="match status" value="1"/>
</dbReference>
<dbReference type="InterPro" id="IPR036615">
    <property type="entry name" value="Mur_ligase_C_dom_sf"/>
</dbReference>
<dbReference type="UniPathway" id="UPA00219"/>
<dbReference type="Proteomes" id="UP000198584">
    <property type="component" value="Unassembled WGS sequence"/>
</dbReference>
<dbReference type="NCBIfam" id="TIGR01143">
    <property type="entry name" value="murF"/>
    <property type="match status" value="1"/>
</dbReference>
<keyword evidence="7 10" id="KW-0573">Peptidoglycan synthesis</keyword>
<evidence type="ECO:0000256" key="1">
    <source>
        <dbReference type="ARBA" id="ARBA00022490"/>
    </source>
</evidence>
<evidence type="ECO:0000256" key="11">
    <source>
        <dbReference type="RuleBase" id="RU004136"/>
    </source>
</evidence>
<keyword evidence="3 10" id="KW-0132">Cell division</keyword>
<dbReference type="SUPFAM" id="SSF53623">
    <property type="entry name" value="MurD-like peptide ligases, catalytic domain"/>
    <property type="match status" value="1"/>
</dbReference>
<dbReference type="InterPro" id="IPR036565">
    <property type="entry name" value="Mur-like_cat_sf"/>
</dbReference>
<dbReference type="Gene3D" id="3.90.190.20">
    <property type="entry name" value="Mur ligase, C-terminal domain"/>
    <property type="match status" value="1"/>
</dbReference>
<feature type="binding site" evidence="10">
    <location>
        <begin position="115"/>
        <end position="121"/>
    </location>
    <ligand>
        <name>ATP</name>
        <dbReference type="ChEBI" id="CHEBI:30616"/>
    </ligand>
</feature>
<dbReference type="InterPro" id="IPR035911">
    <property type="entry name" value="MurE/MurF_N"/>
</dbReference>
<dbReference type="SUPFAM" id="SSF53244">
    <property type="entry name" value="MurD-like peptide ligases, peptide-binding domain"/>
    <property type="match status" value="1"/>
</dbReference>
<evidence type="ECO:0000256" key="5">
    <source>
        <dbReference type="ARBA" id="ARBA00022840"/>
    </source>
</evidence>
<sequence length="454" mass="50280">MMLFAVNELNDLFPESKGAVNDRIPLRHVMTDSRKDLKQSIFVPIVGENFDAHEFLKQAIENGAVASIWQKNREVPRYVPTDFPLFFVDDTLAALQAMAVLYLEKVNPIVIGVTGSNGKTTTKDLTAAVIGTKYRTHKTAGNFNNHIGLPLTIFAMPEQTEVAVLEMGMSQAGEIEVLSHLAKPDYAIITNIGESHIEYLGSREGIAKAKLEIKAGLKNEGALIFDGDEPLLAEELKNANNWGCGVEPQNRSRIENLELTDQNSRFSIAGINYELPLAGKHNVKNASFVITLARLLDISPVQIQEGLNEIEVTGMRFERLKGKHGSLIINDAYNASPTSMKAVIEVIKEMKEKTHKVLVLGDIYELGKHAKQMHRSVAEVIDDTIAAVFTYGEDANQISVAAKEKNPTIKTDHFTDKRKLQQMVEKELGEETVILVKASRGVELETIIDPLIEK</sequence>
<evidence type="ECO:0000256" key="7">
    <source>
        <dbReference type="ARBA" id="ARBA00022984"/>
    </source>
</evidence>
<keyword evidence="6 10" id="KW-0133">Cell shape</keyword>
<dbReference type="GO" id="GO:0009252">
    <property type="term" value="P:peptidoglycan biosynthetic process"/>
    <property type="evidence" value="ECO:0007669"/>
    <property type="project" value="UniProtKB-UniRule"/>
</dbReference>
<keyword evidence="8 10" id="KW-0131">Cell cycle</keyword>
<evidence type="ECO:0000256" key="10">
    <source>
        <dbReference type="HAMAP-Rule" id="MF_02019"/>
    </source>
</evidence>
<evidence type="ECO:0000256" key="4">
    <source>
        <dbReference type="ARBA" id="ARBA00022741"/>
    </source>
</evidence>
<dbReference type="InterPro" id="IPR013221">
    <property type="entry name" value="Mur_ligase_cen"/>
</dbReference>
<dbReference type="InterPro" id="IPR051046">
    <property type="entry name" value="MurCDEF_CellWall_CoF430Synth"/>
</dbReference>
<comment type="function">
    <text evidence="10 11">Involved in cell wall formation. Catalyzes the final step in the synthesis of UDP-N-acetylmuramoyl-pentapeptide, the precursor of murein.</text>
</comment>
<keyword evidence="1 10" id="KW-0963">Cytoplasm</keyword>
<keyword evidence="2 10" id="KW-0436">Ligase</keyword>
<evidence type="ECO:0000256" key="9">
    <source>
        <dbReference type="ARBA" id="ARBA00023316"/>
    </source>
</evidence>
<comment type="catalytic activity">
    <reaction evidence="10 11">
        <text>D-alanyl-D-alanine + UDP-N-acetyl-alpha-D-muramoyl-L-alanyl-gamma-D-glutamyl-meso-2,6-diaminopimelate + ATP = UDP-N-acetyl-alpha-D-muramoyl-L-alanyl-gamma-D-glutamyl-meso-2,6-diaminopimeloyl-D-alanyl-D-alanine + ADP + phosphate + H(+)</text>
        <dbReference type="Rhea" id="RHEA:28374"/>
        <dbReference type="ChEBI" id="CHEBI:15378"/>
        <dbReference type="ChEBI" id="CHEBI:30616"/>
        <dbReference type="ChEBI" id="CHEBI:43474"/>
        <dbReference type="ChEBI" id="CHEBI:57822"/>
        <dbReference type="ChEBI" id="CHEBI:61386"/>
        <dbReference type="ChEBI" id="CHEBI:83905"/>
        <dbReference type="ChEBI" id="CHEBI:456216"/>
        <dbReference type="EC" id="6.3.2.10"/>
    </reaction>
</comment>
<dbReference type="GO" id="GO:0051301">
    <property type="term" value="P:cell division"/>
    <property type="evidence" value="ECO:0007669"/>
    <property type="project" value="UniProtKB-KW"/>
</dbReference>
<dbReference type="SUPFAM" id="SSF63418">
    <property type="entry name" value="MurE/MurF N-terminal domain"/>
    <property type="match status" value="1"/>
</dbReference>